<organism evidence="2 3">
    <name type="scientific">Pleuronectes platessa</name>
    <name type="common">European plaice</name>
    <dbReference type="NCBI Taxonomy" id="8262"/>
    <lineage>
        <taxon>Eukaryota</taxon>
        <taxon>Metazoa</taxon>
        <taxon>Chordata</taxon>
        <taxon>Craniata</taxon>
        <taxon>Vertebrata</taxon>
        <taxon>Euteleostomi</taxon>
        <taxon>Actinopterygii</taxon>
        <taxon>Neopterygii</taxon>
        <taxon>Teleostei</taxon>
        <taxon>Neoteleostei</taxon>
        <taxon>Acanthomorphata</taxon>
        <taxon>Carangaria</taxon>
        <taxon>Pleuronectiformes</taxon>
        <taxon>Pleuronectoidei</taxon>
        <taxon>Pleuronectidae</taxon>
        <taxon>Pleuronectes</taxon>
    </lineage>
</organism>
<dbReference type="Proteomes" id="UP001153269">
    <property type="component" value="Unassembled WGS sequence"/>
</dbReference>
<dbReference type="AlphaFoldDB" id="A0A9N7U9M4"/>
<keyword evidence="3" id="KW-1185">Reference proteome</keyword>
<proteinExistence type="predicted"/>
<feature type="region of interest" description="Disordered" evidence="1">
    <location>
        <begin position="1"/>
        <end position="29"/>
    </location>
</feature>
<comment type="caution">
    <text evidence="2">The sequence shown here is derived from an EMBL/GenBank/DDBJ whole genome shotgun (WGS) entry which is preliminary data.</text>
</comment>
<accession>A0A9N7U9M4</accession>
<reference evidence="2" key="1">
    <citation type="submission" date="2020-03" db="EMBL/GenBank/DDBJ databases">
        <authorList>
            <person name="Weist P."/>
        </authorList>
    </citation>
    <scope>NUCLEOTIDE SEQUENCE</scope>
</reference>
<gene>
    <name evidence="2" type="ORF">PLEPLA_LOCUS14964</name>
</gene>
<evidence type="ECO:0000256" key="1">
    <source>
        <dbReference type="SAM" id="MobiDB-lite"/>
    </source>
</evidence>
<name>A0A9N7U9M4_PLEPL</name>
<sequence length="95" mass="10698">MDHLYSLPYGAGPPADSVSEMTPEVQQPKGEELRLLRDRMQAKTRVNIGFAFPRWRALRTKLGIRKDAELALVLLESLSKKKVQEEAGIDPQNPV</sequence>
<protein>
    <submittedName>
        <fullName evidence="2">Uncharacterized protein</fullName>
    </submittedName>
</protein>
<evidence type="ECO:0000313" key="2">
    <source>
        <dbReference type="EMBL" id="CAB1427026.1"/>
    </source>
</evidence>
<evidence type="ECO:0000313" key="3">
    <source>
        <dbReference type="Proteomes" id="UP001153269"/>
    </source>
</evidence>
<dbReference type="EMBL" id="CADEAL010000935">
    <property type="protein sequence ID" value="CAB1427026.1"/>
    <property type="molecule type" value="Genomic_DNA"/>
</dbReference>